<dbReference type="InterPro" id="IPR010982">
    <property type="entry name" value="Lambda_DNA-bd_dom_sf"/>
</dbReference>
<comment type="caution">
    <text evidence="2">The sequence shown here is derived from an EMBL/GenBank/DDBJ whole genome shotgun (WGS) entry which is preliminary data.</text>
</comment>
<sequence length="667" mass="75246">MQSSFHRLYRLWLLPCTTTAIVKPFEKENLTVLSAIRNGVVAAILSEFISFVIIEIVNTLRICFVLPFAPTMPRSLKLRQSCITDIKLSLLRNGFPSQRFLAEQLEIAQSTVSHFLRGKPVDFVNFVELCQALGQDWRDLADLDAELPADQAQAKSNEQDGAVTLLISGDASCAQLITQLQQTFAQTRHRVVTPSAPLLAAENLQSSDYWLLLLTEQSIASEATLANVQLAREMQTRRYQPAILPILLNLPWMQPFSFDLLGYLQDSQPWQWHLSEASTRLSSALLEVLQQRRMTLPTNHELATSWRQLTTPTNQAPLSPLPSAAPEIPGGQIDLESRFYIQRPPIETLCYEAIAQPGALIRIKAPRQMGKTSLMARILQQAKQQGARAIPLSFQLANQRSLTNSDTFLQWFCASVSLELGLLDPDQLASHWQLAPVIGSNQCCKAYFEQYVLPSLSTPLALGLDEVDRVFANLEIADDFFGLLRALHEEAKRRETWKNIRLIVVHSTEVYIPLDINKSPFNVGLPIELPEFTVSQVEELVQRYGLSFSQEAIQALMELVGGHPFLVRLALYAIAHQALSFDHLLQEISFTGGIYTDHLRRHLSNLERNPSLLQVFRDVVLQETPIRLPSEQAFKLDSMGLVRLLGNTVIPRCKLYRDYFRCCFTSC</sequence>
<dbReference type="InterPro" id="IPR027417">
    <property type="entry name" value="P-loop_NTPase"/>
</dbReference>
<feature type="domain" description="HTH cro/C1-type" evidence="1">
    <location>
        <begin position="101"/>
        <end position="140"/>
    </location>
</feature>
<dbReference type="RefSeq" id="WP_347240062.1">
    <property type="nucleotide sequence ID" value="NZ_JAMPLM010000035.1"/>
</dbReference>
<dbReference type="SUPFAM" id="SSF52540">
    <property type="entry name" value="P-loop containing nucleoside triphosphate hydrolases"/>
    <property type="match status" value="1"/>
</dbReference>
<proteinExistence type="predicted"/>
<gene>
    <name evidence="2" type="ORF">NDI38_24005</name>
</gene>
<dbReference type="Proteomes" id="UP001476950">
    <property type="component" value="Unassembled WGS sequence"/>
</dbReference>
<dbReference type="CDD" id="cd00093">
    <property type="entry name" value="HTH_XRE"/>
    <property type="match status" value="1"/>
</dbReference>
<evidence type="ECO:0000313" key="3">
    <source>
        <dbReference type="Proteomes" id="UP001476950"/>
    </source>
</evidence>
<evidence type="ECO:0000259" key="1">
    <source>
        <dbReference type="PROSITE" id="PS50943"/>
    </source>
</evidence>
<dbReference type="Pfam" id="PF14516">
    <property type="entry name" value="AAA_35"/>
    <property type="match status" value="1"/>
</dbReference>
<name>A0ABV0KQI0_9CYAN</name>
<protein>
    <submittedName>
        <fullName evidence="2">AAA-like domain-containing protein</fullName>
    </submittedName>
</protein>
<evidence type="ECO:0000313" key="2">
    <source>
        <dbReference type="EMBL" id="MEP1061497.1"/>
    </source>
</evidence>
<accession>A0ABV0KQI0</accession>
<dbReference type="SUPFAM" id="SSF47413">
    <property type="entry name" value="lambda repressor-like DNA-binding domains"/>
    <property type="match status" value="1"/>
</dbReference>
<dbReference type="EMBL" id="JAMPLM010000035">
    <property type="protein sequence ID" value="MEP1061497.1"/>
    <property type="molecule type" value="Genomic_DNA"/>
</dbReference>
<dbReference type="PROSITE" id="PS50943">
    <property type="entry name" value="HTH_CROC1"/>
    <property type="match status" value="1"/>
</dbReference>
<dbReference type="InterPro" id="IPR001387">
    <property type="entry name" value="Cro/C1-type_HTH"/>
</dbReference>
<organism evidence="2 3">
    <name type="scientific">Stenomitos frigidus AS-A4</name>
    <dbReference type="NCBI Taxonomy" id="2933935"/>
    <lineage>
        <taxon>Bacteria</taxon>
        <taxon>Bacillati</taxon>
        <taxon>Cyanobacteriota</taxon>
        <taxon>Cyanophyceae</taxon>
        <taxon>Leptolyngbyales</taxon>
        <taxon>Leptolyngbyaceae</taxon>
        <taxon>Stenomitos</taxon>
    </lineage>
</organism>
<keyword evidence="3" id="KW-1185">Reference proteome</keyword>
<reference evidence="2 3" key="1">
    <citation type="submission" date="2022-04" db="EMBL/GenBank/DDBJ databases">
        <title>Positive selection, recombination, and allopatry shape intraspecific diversity of widespread and dominant cyanobacteria.</title>
        <authorList>
            <person name="Wei J."/>
            <person name="Shu W."/>
            <person name="Hu C."/>
        </authorList>
    </citation>
    <scope>NUCLEOTIDE SEQUENCE [LARGE SCALE GENOMIC DNA]</scope>
    <source>
        <strain evidence="2 3">AS-A4</strain>
    </source>
</reference>
<dbReference type="Gene3D" id="3.40.50.300">
    <property type="entry name" value="P-loop containing nucleotide triphosphate hydrolases"/>
    <property type="match status" value="1"/>
</dbReference>